<evidence type="ECO:0000313" key="1">
    <source>
        <dbReference type="EMBL" id="KAJ8729778.1"/>
    </source>
</evidence>
<comment type="caution">
    <text evidence="1">The sequence shown here is derived from an EMBL/GenBank/DDBJ whole genome shotgun (WGS) entry which is preliminary data.</text>
</comment>
<dbReference type="EMBL" id="CM056786">
    <property type="protein sequence ID" value="KAJ8729778.1"/>
    <property type="molecule type" value="Genomic_DNA"/>
</dbReference>
<sequence length="408" mass="42746">MTLQATLGRALRTWLGAARTATSRAQGAPPCRARTPPARRGSRVVCCAPAQGSPPPCPRAPATCPLTCQNATRDQNCVSSSQACLGHVQSPETLPNEYSCDQDPVARRLQVANGVRRAHYERSVARRAAACPAPCPCPAPYALAGQRECARATDGSVYTVLRDAAAGRARCGPGRAPPPPRCLQLAPDDACRIKSNEFLDPCAHRPRVILEIDRSCSSPEPCAPSGGGPPCCRQPTKVEILRAPNLACQNNRHTHTSVALFKAATPVCGGLEDMHNSKKHLKEAGLGRVVTDAAAGPASPSETLGGLVELCVPPGAVRVAVRVSLTGPVPDSPTSSCTIKKKPEKCPCSVDLKADPQARGQGYPGPCSPCGPPTPPRCKPGPVKSPNELKNETKRCSSTTSLLTNTII</sequence>
<keyword evidence="2" id="KW-1185">Reference proteome</keyword>
<organism evidence="1 2">
    <name type="scientific">Mythimna loreyi</name>
    <dbReference type="NCBI Taxonomy" id="667449"/>
    <lineage>
        <taxon>Eukaryota</taxon>
        <taxon>Metazoa</taxon>
        <taxon>Ecdysozoa</taxon>
        <taxon>Arthropoda</taxon>
        <taxon>Hexapoda</taxon>
        <taxon>Insecta</taxon>
        <taxon>Pterygota</taxon>
        <taxon>Neoptera</taxon>
        <taxon>Endopterygota</taxon>
        <taxon>Lepidoptera</taxon>
        <taxon>Glossata</taxon>
        <taxon>Ditrysia</taxon>
        <taxon>Noctuoidea</taxon>
        <taxon>Noctuidae</taxon>
        <taxon>Noctuinae</taxon>
        <taxon>Hadenini</taxon>
        <taxon>Mythimna</taxon>
    </lineage>
</organism>
<gene>
    <name evidence="1" type="ORF">PYW08_001359</name>
</gene>
<name>A0ACC2R0P4_9NEOP</name>
<accession>A0ACC2R0P4</accession>
<evidence type="ECO:0000313" key="2">
    <source>
        <dbReference type="Proteomes" id="UP001231649"/>
    </source>
</evidence>
<proteinExistence type="predicted"/>
<reference evidence="1" key="1">
    <citation type="submission" date="2023-03" db="EMBL/GenBank/DDBJ databases">
        <title>Chromosome-level genomes of two armyworms, Mythimna separata and Mythimna loreyi, provide insights into the biosynthesis and reception of sex pheromones.</title>
        <authorList>
            <person name="Zhao H."/>
        </authorList>
    </citation>
    <scope>NUCLEOTIDE SEQUENCE</scope>
    <source>
        <strain evidence="1">BeijingLab</strain>
    </source>
</reference>
<protein>
    <submittedName>
        <fullName evidence="1">Uncharacterized protein</fullName>
    </submittedName>
</protein>
<dbReference type="Proteomes" id="UP001231649">
    <property type="component" value="Chromosome 10"/>
</dbReference>